<dbReference type="VEuPathDB" id="CryptoDB:Cvel_29342"/>
<reference evidence="3" key="1">
    <citation type="submission" date="2014-11" db="EMBL/GenBank/DDBJ databases">
        <authorList>
            <person name="Otto D Thomas"/>
            <person name="Naeem Raeece"/>
        </authorList>
    </citation>
    <scope>NUCLEOTIDE SEQUENCE</scope>
</reference>
<dbReference type="AlphaFoldDB" id="A0A0G4HN63"/>
<feature type="region of interest" description="Disordered" evidence="2">
    <location>
        <begin position="294"/>
        <end position="323"/>
    </location>
</feature>
<organism evidence="3">
    <name type="scientific">Chromera velia CCMP2878</name>
    <dbReference type="NCBI Taxonomy" id="1169474"/>
    <lineage>
        <taxon>Eukaryota</taxon>
        <taxon>Sar</taxon>
        <taxon>Alveolata</taxon>
        <taxon>Colpodellida</taxon>
        <taxon>Chromeraceae</taxon>
        <taxon>Chromera</taxon>
    </lineage>
</organism>
<feature type="compositionally biased region" description="Acidic residues" evidence="2">
    <location>
        <begin position="43"/>
        <end position="78"/>
    </location>
</feature>
<feature type="region of interest" description="Disordered" evidence="2">
    <location>
        <begin position="1"/>
        <end position="122"/>
    </location>
</feature>
<evidence type="ECO:0000256" key="1">
    <source>
        <dbReference type="SAM" id="Coils"/>
    </source>
</evidence>
<name>A0A0G4HN63_9ALVE</name>
<proteinExistence type="predicted"/>
<evidence type="ECO:0000256" key="2">
    <source>
        <dbReference type="SAM" id="MobiDB-lite"/>
    </source>
</evidence>
<protein>
    <submittedName>
        <fullName evidence="3">Uncharacterized protein</fullName>
    </submittedName>
</protein>
<feature type="compositionally biased region" description="Basic and acidic residues" evidence="2">
    <location>
        <begin position="1"/>
        <end position="10"/>
    </location>
</feature>
<feature type="coiled-coil region" evidence="1">
    <location>
        <begin position="136"/>
        <end position="189"/>
    </location>
</feature>
<feature type="compositionally biased region" description="Basic and acidic residues" evidence="2">
    <location>
        <begin position="312"/>
        <end position="323"/>
    </location>
</feature>
<accession>A0A0G4HN63</accession>
<evidence type="ECO:0000313" key="3">
    <source>
        <dbReference type="EMBL" id="CEM45565.1"/>
    </source>
</evidence>
<sequence length="353" mass="39368">MQKKSKDNKGKIPVKPHCLTSRNSPQRGGKRKKKGAAATVASENEEDEEEEEEKEEDEDEEEDENKDEDEEDEYEEALFVESCNEDVRAADDLEDENEKEGEEEEKRRERGGAVPPKSMSKSMARLKEKIKVFQALQVVKEQRESLRTEIERAKKEGKKEEEESFQSDLGVVEEKIQTLEREKARLSHSNDLLLLRDMQTALKQKQEGGVSKSSVAAAAASIQSAAASLRKPQGRVVPVTGAFNFRTTLLGVSHTGTPIFGTTPCPVGTLPPGAPALLTPQTTEERRVLEPSCRSLEDGGQGAKPGEVVSLRGKDERPSPAERELVRAQGALARRLTRRRILVRYVAWARFVH</sequence>
<feature type="compositionally biased region" description="Acidic residues" evidence="2">
    <location>
        <begin position="92"/>
        <end position="103"/>
    </location>
</feature>
<dbReference type="EMBL" id="CDMZ01003220">
    <property type="protein sequence ID" value="CEM45565.1"/>
    <property type="molecule type" value="Genomic_DNA"/>
</dbReference>
<gene>
    <name evidence="3" type="ORF">Cvel_29342</name>
</gene>
<keyword evidence="1" id="KW-0175">Coiled coil</keyword>